<proteinExistence type="predicted"/>
<reference evidence="1 2" key="1">
    <citation type="submission" date="2016-10" db="EMBL/GenBank/DDBJ databases">
        <authorList>
            <person name="de Groot N.N."/>
        </authorList>
    </citation>
    <scope>NUCLEOTIDE SEQUENCE [LARGE SCALE GENOMIC DNA]</scope>
    <source>
        <strain evidence="2">L7-484,KACC 16230,DSM 25025</strain>
    </source>
</reference>
<dbReference type="Proteomes" id="UP000198793">
    <property type="component" value="Unassembled WGS sequence"/>
</dbReference>
<dbReference type="EMBL" id="FNIT01000021">
    <property type="protein sequence ID" value="SDO91896.1"/>
    <property type="molecule type" value="Genomic_DNA"/>
</dbReference>
<organism evidence="1 2">
    <name type="scientific">Aureimonas jatrophae</name>
    <dbReference type="NCBI Taxonomy" id="1166073"/>
    <lineage>
        <taxon>Bacteria</taxon>
        <taxon>Pseudomonadati</taxon>
        <taxon>Pseudomonadota</taxon>
        <taxon>Alphaproteobacteria</taxon>
        <taxon>Hyphomicrobiales</taxon>
        <taxon>Aurantimonadaceae</taxon>
        <taxon>Aureimonas</taxon>
    </lineage>
</organism>
<dbReference type="RefSeq" id="WP_090677272.1">
    <property type="nucleotide sequence ID" value="NZ_FNIT01000021.1"/>
</dbReference>
<dbReference type="AlphaFoldDB" id="A0A1H0NH34"/>
<evidence type="ECO:0000313" key="2">
    <source>
        <dbReference type="Proteomes" id="UP000198793"/>
    </source>
</evidence>
<protein>
    <recommendedName>
        <fullName evidence="3">3-deoxy-manno-octulosonate cytidylyltransferase</fullName>
    </recommendedName>
</protein>
<evidence type="ECO:0008006" key="3">
    <source>
        <dbReference type="Google" id="ProtNLM"/>
    </source>
</evidence>
<dbReference type="STRING" id="1166073.SAMN05192530_12114"/>
<keyword evidence="2" id="KW-1185">Reference proteome</keyword>
<sequence length="285" mass="31732">MTPQLPPYGLTGASQGDAWRELLSRYQRIVLVANSDAVAPAMLTPDDDTLFVFFNKVYKVLAEPFAGHTLLIARSSPAGANIVYRREVEDVVRLLRSDRFLGICNLRVGPAERFSEPAAFAVPEPVASLDLVDTMAGFYPATHVATSGFALAVFLDHLKLDARVQLAGFTAKRSLRWKLFADHDWTFEQIVLRLLLRNKRIEALGPVPDAMLGAIARRFPDIGGPQAVALAAAEVVAERLESANVAIEDLHRLTRPQRRLRETFERLKPKTRKARLAERDASPRR</sequence>
<gene>
    <name evidence="1" type="ORF">SAMN05192530_12114</name>
</gene>
<name>A0A1H0NH34_9HYPH</name>
<evidence type="ECO:0000313" key="1">
    <source>
        <dbReference type="EMBL" id="SDO91896.1"/>
    </source>
</evidence>
<dbReference type="OrthoDB" id="7767499at2"/>
<accession>A0A1H0NH34</accession>